<dbReference type="EMBL" id="MEIV01000051">
    <property type="protein sequence ID" value="PIT62438.1"/>
    <property type="molecule type" value="Genomic_DNA"/>
</dbReference>
<protein>
    <submittedName>
        <fullName evidence="2">Uncharacterized protein</fullName>
    </submittedName>
</protein>
<keyword evidence="1" id="KW-1133">Transmembrane helix</keyword>
<gene>
    <name evidence="2" type="ORF">BHC47_04925</name>
</gene>
<sequence>MQNNNTPGSRKMTGLITAMIALFVVLAAWFIWLFLGDDAAVRMSMARIMLIFMGLVCTFLFGVFIMIGAKIWRRQHTHH</sequence>
<evidence type="ECO:0000256" key="1">
    <source>
        <dbReference type="SAM" id="Phobius"/>
    </source>
</evidence>
<organism evidence="2 3">
    <name type="scientific">Snodgrassella alvi</name>
    <dbReference type="NCBI Taxonomy" id="1196083"/>
    <lineage>
        <taxon>Bacteria</taxon>
        <taxon>Pseudomonadati</taxon>
        <taxon>Pseudomonadota</taxon>
        <taxon>Betaproteobacteria</taxon>
        <taxon>Neisseriales</taxon>
        <taxon>Neisseriaceae</taxon>
        <taxon>Snodgrassella</taxon>
    </lineage>
</organism>
<reference evidence="2 3" key="1">
    <citation type="journal article" date="2017" name="MBio">
        <title>Type VI secretion-mediated competition in the bee gut microbiome.</title>
        <authorList>
            <person name="Steele M.I."/>
            <person name="Kwong W.K."/>
            <person name="Powell J.E."/>
            <person name="Whiteley M."/>
            <person name="Moran N.A."/>
        </authorList>
    </citation>
    <scope>NUCLEOTIDE SEQUENCE [LARGE SCALE GENOMIC DNA]</scope>
    <source>
        <strain evidence="2 3">PEB0171</strain>
    </source>
</reference>
<dbReference type="RefSeq" id="WP_078475161.1">
    <property type="nucleotide sequence ID" value="NZ_CP132374.1"/>
</dbReference>
<proteinExistence type="predicted"/>
<feature type="transmembrane region" description="Helical" evidence="1">
    <location>
        <begin position="12"/>
        <end position="35"/>
    </location>
</feature>
<feature type="transmembrane region" description="Helical" evidence="1">
    <location>
        <begin position="47"/>
        <end position="69"/>
    </location>
</feature>
<dbReference type="AlphaFoldDB" id="A0A2N9Y471"/>
<name>A0A2N9Y471_9NEIS</name>
<accession>A0A2N9Y471</accession>
<evidence type="ECO:0000313" key="3">
    <source>
        <dbReference type="Proteomes" id="UP000231094"/>
    </source>
</evidence>
<dbReference type="Proteomes" id="UP000231094">
    <property type="component" value="Unassembled WGS sequence"/>
</dbReference>
<evidence type="ECO:0000313" key="2">
    <source>
        <dbReference type="EMBL" id="PIT62438.1"/>
    </source>
</evidence>
<comment type="caution">
    <text evidence="2">The sequence shown here is derived from an EMBL/GenBank/DDBJ whole genome shotgun (WGS) entry which is preliminary data.</text>
</comment>
<keyword evidence="1" id="KW-0472">Membrane</keyword>
<keyword evidence="1" id="KW-0812">Transmembrane</keyword>